<dbReference type="EMBL" id="JACIJP010000003">
    <property type="protein sequence ID" value="MBB6124604.1"/>
    <property type="molecule type" value="Genomic_DNA"/>
</dbReference>
<dbReference type="RefSeq" id="WP_221231020.1">
    <property type="nucleotide sequence ID" value="NZ_JACIJP010000003.1"/>
</dbReference>
<comment type="caution">
    <text evidence="1">The sequence shown here is derived from an EMBL/GenBank/DDBJ whole genome shotgun (WGS) entry which is preliminary data.</text>
</comment>
<proteinExistence type="predicted"/>
<dbReference type="Proteomes" id="UP000552700">
    <property type="component" value="Unassembled WGS sequence"/>
</dbReference>
<evidence type="ECO:0000313" key="2">
    <source>
        <dbReference type="Proteomes" id="UP000552700"/>
    </source>
</evidence>
<dbReference type="AlphaFoldDB" id="A0A841J1M3"/>
<name>A0A841J1M3_9SPHN</name>
<gene>
    <name evidence="1" type="ORF">FHS92_002349</name>
</gene>
<organism evidence="1 2">
    <name type="scientific">Sphingobium subterraneum</name>
    <dbReference type="NCBI Taxonomy" id="627688"/>
    <lineage>
        <taxon>Bacteria</taxon>
        <taxon>Pseudomonadati</taxon>
        <taxon>Pseudomonadota</taxon>
        <taxon>Alphaproteobacteria</taxon>
        <taxon>Sphingomonadales</taxon>
        <taxon>Sphingomonadaceae</taxon>
        <taxon>Sphingobium</taxon>
    </lineage>
</organism>
<accession>A0A841J1M3</accession>
<protein>
    <submittedName>
        <fullName evidence="1">Uncharacterized protein</fullName>
    </submittedName>
</protein>
<evidence type="ECO:0000313" key="1">
    <source>
        <dbReference type="EMBL" id="MBB6124604.1"/>
    </source>
</evidence>
<keyword evidence="2" id="KW-1185">Reference proteome</keyword>
<sequence>MSQDLPQPNRGALAEASKADPRILRRYRDEVLAVINTPVRNLWTGIESKAHRTIFAFPSPARAASCSQSELAACLYLPNLAAPTASEVCHELLHIQRYWIEGVPQLDAIDRAENKVAISNHIENIVEHSVIVPRQANYGGSRNDDDLADAKFFSGMTFNDAFGLELQALSGAMMLERLPHGEARQCVKATLKRLGKLNLRSLARQIFTIAPSNKKLATKKILQHLQIPLNELQWLNFDPIQGQCRKEPL</sequence>
<reference evidence="1 2" key="1">
    <citation type="submission" date="2020-08" db="EMBL/GenBank/DDBJ databases">
        <title>Genomic Encyclopedia of Type Strains, Phase IV (KMG-IV): sequencing the most valuable type-strain genomes for metagenomic binning, comparative biology and taxonomic classification.</title>
        <authorList>
            <person name="Goeker M."/>
        </authorList>
    </citation>
    <scope>NUCLEOTIDE SEQUENCE [LARGE SCALE GENOMIC DNA]</scope>
    <source>
        <strain evidence="1 2">DSM 102255</strain>
    </source>
</reference>